<reference evidence="1" key="1">
    <citation type="journal article" date="2023" name="Nat. Commun.">
        <title>Diploid and tetraploid genomes of Acorus and the evolution of monocots.</title>
        <authorList>
            <person name="Ma L."/>
            <person name="Liu K.W."/>
            <person name="Li Z."/>
            <person name="Hsiao Y.Y."/>
            <person name="Qi Y."/>
            <person name="Fu T."/>
            <person name="Tang G.D."/>
            <person name="Zhang D."/>
            <person name="Sun W.H."/>
            <person name="Liu D.K."/>
            <person name="Li Y."/>
            <person name="Chen G.Z."/>
            <person name="Liu X.D."/>
            <person name="Liao X.Y."/>
            <person name="Jiang Y.T."/>
            <person name="Yu X."/>
            <person name="Hao Y."/>
            <person name="Huang J."/>
            <person name="Zhao X.W."/>
            <person name="Ke S."/>
            <person name="Chen Y.Y."/>
            <person name="Wu W.L."/>
            <person name="Hsu J.L."/>
            <person name="Lin Y.F."/>
            <person name="Huang M.D."/>
            <person name="Li C.Y."/>
            <person name="Huang L."/>
            <person name="Wang Z.W."/>
            <person name="Zhao X."/>
            <person name="Zhong W.Y."/>
            <person name="Peng D.H."/>
            <person name="Ahmad S."/>
            <person name="Lan S."/>
            <person name="Zhang J.S."/>
            <person name="Tsai W.C."/>
            <person name="Van de Peer Y."/>
            <person name="Liu Z.J."/>
        </authorList>
    </citation>
    <scope>NUCLEOTIDE SEQUENCE</scope>
    <source>
        <strain evidence="1">SCP</strain>
    </source>
</reference>
<proteinExistence type="predicted"/>
<accession>A0AAV9BPL1</accession>
<evidence type="ECO:0000313" key="2">
    <source>
        <dbReference type="Proteomes" id="UP001179952"/>
    </source>
</evidence>
<dbReference type="EMBL" id="JAUJYN010000002">
    <property type="protein sequence ID" value="KAK1278326.1"/>
    <property type="molecule type" value="Genomic_DNA"/>
</dbReference>
<name>A0AAV9BPL1_ACOGR</name>
<comment type="caution">
    <text evidence="1">The sequence shown here is derived from an EMBL/GenBank/DDBJ whole genome shotgun (WGS) entry which is preliminary data.</text>
</comment>
<dbReference type="Proteomes" id="UP001179952">
    <property type="component" value="Unassembled WGS sequence"/>
</dbReference>
<reference evidence="1" key="2">
    <citation type="submission" date="2023-06" db="EMBL/GenBank/DDBJ databases">
        <authorList>
            <person name="Ma L."/>
            <person name="Liu K.-W."/>
            <person name="Li Z."/>
            <person name="Hsiao Y.-Y."/>
            <person name="Qi Y."/>
            <person name="Fu T."/>
            <person name="Tang G."/>
            <person name="Zhang D."/>
            <person name="Sun W.-H."/>
            <person name="Liu D.-K."/>
            <person name="Li Y."/>
            <person name="Chen G.-Z."/>
            <person name="Liu X.-D."/>
            <person name="Liao X.-Y."/>
            <person name="Jiang Y.-T."/>
            <person name="Yu X."/>
            <person name="Hao Y."/>
            <person name="Huang J."/>
            <person name="Zhao X.-W."/>
            <person name="Ke S."/>
            <person name="Chen Y.-Y."/>
            <person name="Wu W.-L."/>
            <person name="Hsu J.-L."/>
            <person name="Lin Y.-F."/>
            <person name="Huang M.-D."/>
            <person name="Li C.-Y."/>
            <person name="Huang L."/>
            <person name="Wang Z.-W."/>
            <person name="Zhao X."/>
            <person name="Zhong W.-Y."/>
            <person name="Peng D.-H."/>
            <person name="Ahmad S."/>
            <person name="Lan S."/>
            <person name="Zhang J.-S."/>
            <person name="Tsai W.-C."/>
            <person name="Van De Peer Y."/>
            <person name="Liu Z.-J."/>
        </authorList>
    </citation>
    <scope>NUCLEOTIDE SEQUENCE</scope>
    <source>
        <strain evidence="1">SCP</strain>
        <tissue evidence="1">Leaves</tissue>
    </source>
</reference>
<dbReference type="AlphaFoldDB" id="A0AAV9BPL1"/>
<keyword evidence="2" id="KW-1185">Reference proteome</keyword>
<organism evidence="1 2">
    <name type="scientific">Acorus gramineus</name>
    <name type="common">Dwarf sweet flag</name>
    <dbReference type="NCBI Taxonomy" id="55184"/>
    <lineage>
        <taxon>Eukaryota</taxon>
        <taxon>Viridiplantae</taxon>
        <taxon>Streptophyta</taxon>
        <taxon>Embryophyta</taxon>
        <taxon>Tracheophyta</taxon>
        <taxon>Spermatophyta</taxon>
        <taxon>Magnoliopsida</taxon>
        <taxon>Liliopsida</taxon>
        <taxon>Acoraceae</taxon>
        <taxon>Acorus</taxon>
    </lineage>
</organism>
<protein>
    <submittedName>
        <fullName evidence="1">Uncharacterized protein</fullName>
    </submittedName>
</protein>
<evidence type="ECO:0000313" key="1">
    <source>
        <dbReference type="EMBL" id="KAK1278326.1"/>
    </source>
</evidence>
<gene>
    <name evidence="1" type="ORF">QJS04_geneDACA019668</name>
</gene>
<sequence length="57" mass="6649">MPHLFSDWTTAEEALYNRGKESLRYSKVELVPFSVLFFGLPFFPNFPPSNVEMTHLL</sequence>